<comment type="caution">
    <text evidence="2">The sequence shown here is derived from an EMBL/GenBank/DDBJ whole genome shotgun (WGS) entry which is preliminary data.</text>
</comment>
<name>A0A9P6NNY6_9BASI</name>
<feature type="compositionally biased region" description="Basic and acidic residues" evidence="1">
    <location>
        <begin position="132"/>
        <end position="158"/>
    </location>
</feature>
<feature type="compositionally biased region" description="Polar residues" evidence="1">
    <location>
        <begin position="190"/>
        <end position="199"/>
    </location>
</feature>
<feature type="compositionally biased region" description="Basic and acidic residues" evidence="1">
    <location>
        <begin position="167"/>
        <end position="188"/>
    </location>
</feature>
<keyword evidence="3" id="KW-1185">Reference proteome</keyword>
<evidence type="ECO:0000313" key="2">
    <source>
        <dbReference type="EMBL" id="KAG0149518.1"/>
    </source>
</evidence>
<feature type="region of interest" description="Disordered" evidence="1">
    <location>
        <begin position="121"/>
        <end position="209"/>
    </location>
</feature>
<evidence type="ECO:0000313" key="3">
    <source>
        <dbReference type="Proteomes" id="UP000886653"/>
    </source>
</evidence>
<reference evidence="2" key="1">
    <citation type="submission" date="2013-11" db="EMBL/GenBank/DDBJ databases">
        <title>Genome sequence of the fusiform rust pathogen reveals effectors for host alternation and coevolution with pine.</title>
        <authorList>
            <consortium name="DOE Joint Genome Institute"/>
            <person name="Smith K."/>
            <person name="Pendleton A."/>
            <person name="Kubisiak T."/>
            <person name="Anderson C."/>
            <person name="Salamov A."/>
            <person name="Aerts A."/>
            <person name="Riley R."/>
            <person name="Clum A."/>
            <person name="Lindquist E."/>
            <person name="Ence D."/>
            <person name="Campbell M."/>
            <person name="Kronenberg Z."/>
            <person name="Feau N."/>
            <person name="Dhillon B."/>
            <person name="Hamelin R."/>
            <person name="Burleigh J."/>
            <person name="Smith J."/>
            <person name="Yandell M."/>
            <person name="Nelson C."/>
            <person name="Grigoriev I."/>
            <person name="Davis J."/>
        </authorList>
    </citation>
    <scope>NUCLEOTIDE SEQUENCE</scope>
    <source>
        <strain evidence="2">G11</strain>
    </source>
</reference>
<gene>
    <name evidence="2" type="ORF">CROQUDRAFT_321183</name>
</gene>
<accession>A0A9P6NNY6</accession>
<feature type="region of interest" description="Disordered" evidence="1">
    <location>
        <begin position="1"/>
        <end position="25"/>
    </location>
</feature>
<dbReference type="AlphaFoldDB" id="A0A9P6NNY6"/>
<organism evidence="2 3">
    <name type="scientific">Cronartium quercuum f. sp. fusiforme G11</name>
    <dbReference type="NCBI Taxonomy" id="708437"/>
    <lineage>
        <taxon>Eukaryota</taxon>
        <taxon>Fungi</taxon>
        <taxon>Dikarya</taxon>
        <taxon>Basidiomycota</taxon>
        <taxon>Pucciniomycotina</taxon>
        <taxon>Pucciniomycetes</taxon>
        <taxon>Pucciniales</taxon>
        <taxon>Coleosporiaceae</taxon>
        <taxon>Cronartium</taxon>
    </lineage>
</organism>
<feature type="compositionally biased region" description="Polar residues" evidence="1">
    <location>
        <begin position="1"/>
        <end position="10"/>
    </location>
</feature>
<evidence type="ECO:0000256" key="1">
    <source>
        <dbReference type="SAM" id="MobiDB-lite"/>
    </source>
</evidence>
<dbReference type="EMBL" id="MU167227">
    <property type="protein sequence ID" value="KAG0149518.1"/>
    <property type="molecule type" value="Genomic_DNA"/>
</dbReference>
<dbReference type="Proteomes" id="UP000886653">
    <property type="component" value="Unassembled WGS sequence"/>
</dbReference>
<sequence>MTGSPGSSVTEPDPLPADDEAWPEADGQPLYLDYLPLSQPWPIWGGGGGGGVEGGMSEGRVGGRLLAQEYAHSLTSVARSLCPVARRVAFEKVYVRSRKQVRHLVKLWSGELGIELEAKEKKEGDEIEPGVETDKSKIEDELVPKDGWIEESKPKLEEGPLLEDQDDNRAKADKGKRKADEQVERDDSQVEQVDNSANGASGDRWTERSSVNSGRYVLHIDPKSPIAPAIITATQADYATHLRSSLRWQRSRRNGRRPSRLRVWNWQNLSA</sequence>
<proteinExistence type="predicted"/>
<protein>
    <submittedName>
        <fullName evidence="2">Uncharacterized protein</fullName>
    </submittedName>
</protein>